<evidence type="ECO:0000256" key="2">
    <source>
        <dbReference type="SAM" id="Phobius"/>
    </source>
</evidence>
<accession>A0A1S3H9B4</accession>
<evidence type="ECO:0000313" key="4">
    <source>
        <dbReference type="RefSeq" id="XP_013382685.1"/>
    </source>
</evidence>
<dbReference type="KEGG" id="lak:106153339"/>
<feature type="transmembrane region" description="Helical" evidence="2">
    <location>
        <begin position="12"/>
        <end position="34"/>
    </location>
</feature>
<protein>
    <submittedName>
        <fullName evidence="4">Uncharacterized protein LOC106153339</fullName>
    </submittedName>
</protein>
<sequence length="530" mass="55503">MSEIKRREERQIRFVDPVVFIVVLGCTAAIATTLQASSTVASDALDTTVFEADSNTIITATLFVSGITLKSETIATTNLDSMATVSTTQTLSDALHPGTVEPSATEQVTVSTATVSLLCDLCDFATTPIETSMVNGMATMPTAQEMTAIPFTTYETETDQVATTAETVSVEFCDSCTTMPKGTKMPVFQETRETRWTTGEPASTPTGRTLAEGAVTATATEGALGSESSPDFRVNDRFTATTALSTSSTRSDTLETQTSRVAIQQVPTTAATTESTTEMTASTTTKSINTVVLSTTMQPFDATSKPKRGPRPTRKTTADWFLTVTTTSATVTSPSSKTPQNEILTTAQPSGTAPISESTMGQSSTVEELFTTETITATTEASASSPPTVSEFLITTQPSGTPPMSISTTSQSLTISTSTSLANITTSSISTTARISTTALRYAPGTRKPPTAQGSTTAITKHIPSTEMPVPSSTDTSLAYTGSANSTSVTVKITTVILSSDQFGYSNSESGSLQTSLRVLLLVNFIILAG</sequence>
<keyword evidence="3" id="KW-1185">Reference proteome</keyword>
<keyword evidence="2" id="KW-0472">Membrane</keyword>
<name>A0A1S3H9B4_LINAN</name>
<dbReference type="RefSeq" id="XP_013382685.1">
    <property type="nucleotide sequence ID" value="XM_013527231.1"/>
</dbReference>
<dbReference type="Proteomes" id="UP000085678">
    <property type="component" value="Unplaced"/>
</dbReference>
<keyword evidence="2" id="KW-0812">Transmembrane</keyword>
<dbReference type="STRING" id="7574.A0A1S3H9B4"/>
<feature type="region of interest" description="Disordered" evidence="1">
    <location>
        <begin position="330"/>
        <end position="363"/>
    </location>
</feature>
<reference evidence="4" key="1">
    <citation type="submission" date="2025-08" db="UniProtKB">
        <authorList>
            <consortium name="RefSeq"/>
        </authorList>
    </citation>
    <scope>IDENTIFICATION</scope>
    <source>
        <tissue evidence="4">Gonads</tissue>
    </source>
</reference>
<dbReference type="GeneID" id="106153339"/>
<organism evidence="3 4">
    <name type="scientific">Lingula anatina</name>
    <name type="common">Brachiopod</name>
    <name type="synonym">Lingula unguis</name>
    <dbReference type="NCBI Taxonomy" id="7574"/>
    <lineage>
        <taxon>Eukaryota</taxon>
        <taxon>Metazoa</taxon>
        <taxon>Spiralia</taxon>
        <taxon>Lophotrochozoa</taxon>
        <taxon>Brachiopoda</taxon>
        <taxon>Linguliformea</taxon>
        <taxon>Lingulata</taxon>
        <taxon>Lingulida</taxon>
        <taxon>Linguloidea</taxon>
        <taxon>Lingulidae</taxon>
        <taxon>Lingula</taxon>
    </lineage>
</organism>
<gene>
    <name evidence="4" type="primary">LOC106153339</name>
</gene>
<keyword evidence="2" id="KW-1133">Transmembrane helix</keyword>
<evidence type="ECO:0000313" key="3">
    <source>
        <dbReference type="Proteomes" id="UP000085678"/>
    </source>
</evidence>
<dbReference type="AlphaFoldDB" id="A0A1S3H9B4"/>
<evidence type="ECO:0000256" key="1">
    <source>
        <dbReference type="SAM" id="MobiDB-lite"/>
    </source>
</evidence>
<feature type="compositionally biased region" description="Polar residues" evidence="1">
    <location>
        <begin position="340"/>
        <end position="363"/>
    </location>
</feature>
<feature type="compositionally biased region" description="Low complexity" evidence="1">
    <location>
        <begin position="330"/>
        <end position="339"/>
    </location>
</feature>
<proteinExistence type="predicted"/>
<dbReference type="InParanoid" id="A0A1S3H9B4"/>